<evidence type="ECO:0000256" key="8">
    <source>
        <dbReference type="ARBA" id="ARBA00048028"/>
    </source>
</evidence>
<dbReference type="Gene3D" id="3.20.20.70">
    <property type="entry name" value="Aldolase class I"/>
    <property type="match status" value="2"/>
</dbReference>
<dbReference type="SUPFAM" id="SSF51412">
    <property type="entry name" value="Inosine monophosphate dehydrogenase (IMPDH)"/>
    <property type="match status" value="1"/>
</dbReference>
<evidence type="ECO:0000256" key="7">
    <source>
        <dbReference type="ARBA" id="ARBA00023027"/>
    </source>
</evidence>
<keyword evidence="5" id="KW-0630">Potassium</keyword>
<comment type="caution">
    <text evidence="10">The sequence shown here is derived from an EMBL/GenBank/DDBJ whole genome shotgun (WGS) entry which is preliminary data.</text>
</comment>
<evidence type="ECO:0000313" key="10">
    <source>
        <dbReference type="EMBL" id="RST67780.1"/>
    </source>
</evidence>
<reference evidence="11" key="1">
    <citation type="submission" date="2018-11" db="EMBL/GenBank/DDBJ databases">
        <title>Phylogenetic, genomic, and biogeographic characterization of a novel and ubiquitous marine invertebrate-associated Rickettsiales parasite, Candidatus Marinoinvertebrata rohwerii, gen. nov., sp. nov.</title>
        <authorList>
            <person name="Klinges J.G."/>
            <person name="Rosales S.M."/>
            <person name="Mcminds R."/>
            <person name="Shaver E.C."/>
            <person name="Shantz A."/>
            <person name="Peters E.C."/>
            <person name="Burkepile D.E."/>
            <person name="Silliman B.R."/>
            <person name="Vega Thurber R.L."/>
        </authorList>
    </citation>
    <scope>NUCLEOTIDE SEQUENCE [LARGE SCALE GENOMIC DNA]</scope>
    <source>
        <strain evidence="11">a_cerv_44</strain>
    </source>
</reference>
<proteinExistence type="inferred from homology"/>
<evidence type="ECO:0000256" key="4">
    <source>
        <dbReference type="ARBA" id="ARBA00022755"/>
    </source>
</evidence>
<dbReference type="Pfam" id="PF00478">
    <property type="entry name" value="IMPDH"/>
    <property type="match status" value="1"/>
</dbReference>
<dbReference type="AlphaFoldDB" id="A0A3R9ZIA8"/>
<dbReference type="SMART" id="SM01240">
    <property type="entry name" value="IMPDH"/>
    <property type="match status" value="1"/>
</dbReference>
<dbReference type="CDD" id="cd00381">
    <property type="entry name" value="IMPDH"/>
    <property type="match status" value="1"/>
</dbReference>
<evidence type="ECO:0000256" key="6">
    <source>
        <dbReference type="ARBA" id="ARBA00023002"/>
    </source>
</evidence>
<dbReference type="EMBL" id="RXFM01000032">
    <property type="protein sequence ID" value="RST67780.1"/>
    <property type="molecule type" value="Genomic_DNA"/>
</dbReference>
<keyword evidence="6" id="KW-0560">Oxidoreductase</keyword>
<dbReference type="InterPro" id="IPR005990">
    <property type="entry name" value="IMP_DH"/>
</dbReference>
<evidence type="ECO:0000313" key="11">
    <source>
        <dbReference type="Proteomes" id="UP000279470"/>
    </source>
</evidence>
<comment type="catalytic activity">
    <reaction evidence="8">
        <text>IMP + NAD(+) + H2O = XMP + NADH + H(+)</text>
        <dbReference type="Rhea" id="RHEA:11708"/>
        <dbReference type="ChEBI" id="CHEBI:15377"/>
        <dbReference type="ChEBI" id="CHEBI:15378"/>
        <dbReference type="ChEBI" id="CHEBI:57464"/>
        <dbReference type="ChEBI" id="CHEBI:57540"/>
        <dbReference type="ChEBI" id="CHEBI:57945"/>
        <dbReference type="ChEBI" id="CHEBI:58053"/>
        <dbReference type="EC" id="1.1.1.205"/>
    </reaction>
</comment>
<comment type="similarity">
    <text evidence="2">Belongs to the IMPDH/GMPR family.</text>
</comment>
<dbReference type="GO" id="GO:0006183">
    <property type="term" value="P:GTP biosynthetic process"/>
    <property type="evidence" value="ECO:0007669"/>
    <property type="project" value="TreeGrafter"/>
</dbReference>
<gene>
    <name evidence="10" type="ORF">EIC27_03010</name>
</gene>
<accession>A0A3R9ZIA8</accession>
<dbReference type="GO" id="GO:0003938">
    <property type="term" value="F:IMP dehydrogenase activity"/>
    <property type="evidence" value="ECO:0007669"/>
    <property type="project" value="UniProtKB-EC"/>
</dbReference>
<organism evidence="10 11">
    <name type="scientific">Candidatus Aquarickettsia rohweri</name>
    <dbReference type="NCBI Taxonomy" id="2602574"/>
    <lineage>
        <taxon>Bacteria</taxon>
        <taxon>Pseudomonadati</taxon>
        <taxon>Pseudomonadota</taxon>
        <taxon>Alphaproteobacteria</taxon>
        <taxon>Rickettsiales</taxon>
        <taxon>Candidatus Midichloriaceae</taxon>
        <taxon>Candidatus Aquarickettsia</taxon>
    </lineage>
</organism>
<feature type="domain" description="IMP dehydrogenase/GMP reductase" evidence="9">
    <location>
        <begin position="8"/>
        <end position="359"/>
    </location>
</feature>
<evidence type="ECO:0000256" key="5">
    <source>
        <dbReference type="ARBA" id="ARBA00022958"/>
    </source>
</evidence>
<keyword evidence="3" id="KW-0332">GMP biosynthesis</keyword>
<dbReference type="PANTHER" id="PTHR11911">
    <property type="entry name" value="INOSINE-5-MONOPHOSPHATE DEHYDROGENASE RELATED"/>
    <property type="match status" value="1"/>
</dbReference>
<dbReference type="RefSeq" id="WP_126044669.1">
    <property type="nucleotide sequence ID" value="NZ_RXFM01000032.1"/>
</dbReference>
<sequence length="374" mass="39834">MKKIKESYSFDDVLIEPNFSNIIPKEADLTTKLTKSIVLNIPLISAAMDTVTEHKMSINMALNGGIGAVHKSLSIDLQCQEVSKVKKYEVDITKYNKACVDTNNSLRVLAAVGTGEEALKRAKSLIKANVDAIIIDTSHGHSQNVIDTIKEIKNISPSTEIIAGNIATKNAALALLYAGADTLKVGIGPGSICTTRVVSGVGSPQLSAILEVAEICKTKDSFLIADGGIKFSGDLAKAIAAGADCVMLGSLLAGTDVAPGKIINIKNEKYKKYRGMGSVEAMKSGSADRYFQKGEVNLVPQGVEGYIKYKGPMNKVLGQLLGGLTSAMGYTGNKTIDEMKKNCNFIKITPAGIREGHVHSLDKSEPAINYKNNI</sequence>
<dbReference type="InterPro" id="IPR001093">
    <property type="entry name" value="IMP_DH_GMPRt"/>
</dbReference>
<evidence type="ECO:0000259" key="9">
    <source>
        <dbReference type="Pfam" id="PF00478"/>
    </source>
</evidence>
<dbReference type="InterPro" id="IPR013785">
    <property type="entry name" value="Aldolase_TIM"/>
</dbReference>
<dbReference type="InterPro" id="IPR015875">
    <property type="entry name" value="IMP_DH/GMP_Rdtase_CS"/>
</dbReference>
<dbReference type="FunFam" id="3.20.20.70:FF:000424">
    <property type="entry name" value="Inosine-5'-monophosphate dehydrogenase 2"/>
    <property type="match status" value="1"/>
</dbReference>
<name>A0A3R9ZIA8_9RICK</name>
<dbReference type="Proteomes" id="UP000279470">
    <property type="component" value="Unassembled WGS sequence"/>
</dbReference>
<keyword evidence="11" id="KW-1185">Reference proteome</keyword>
<evidence type="ECO:0000256" key="3">
    <source>
        <dbReference type="ARBA" id="ARBA00022749"/>
    </source>
</evidence>
<evidence type="ECO:0000256" key="2">
    <source>
        <dbReference type="ARBA" id="ARBA00005502"/>
    </source>
</evidence>
<evidence type="ECO:0000256" key="1">
    <source>
        <dbReference type="ARBA" id="ARBA00001958"/>
    </source>
</evidence>
<keyword evidence="7" id="KW-0520">NAD</keyword>
<dbReference type="GO" id="GO:0006177">
    <property type="term" value="P:GMP biosynthetic process"/>
    <property type="evidence" value="ECO:0007669"/>
    <property type="project" value="UniProtKB-KW"/>
</dbReference>
<keyword evidence="4" id="KW-0658">Purine biosynthesis</keyword>
<protein>
    <submittedName>
        <fullName evidence="10">Guanosine monophosphate reductase</fullName>
    </submittedName>
</protein>
<dbReference type="PANTHER" id="PTHR11911:SF111">
    <property type="entry name" value="INOSINE-5'-MONOPHOSPHATE DEHYDROGENASE"/>
    <property type="match status" value="1"/>
</dbReference>
<dbReference type="PROSITE" id="PS00487">
    <property type="entry name" value="IMP_DH_GMP_RED"/>
    <property type="match status" value="1"/>
</dbReference>
<dbReference type="OrthoDB" id="9805398at2"/>
<comment type="cofactor">
    <cofactor evidence="1">
        <name>K(+)</name>
        <dbReference type="ChEBI" id="CHEBI:29103"/>
    </cofactor>
</comment>